<comment type="caution">
    <text evidence="2">The sequence shown here is derived from an EMBL/GenBank/DDBJ whole genome shotgun (WGS) entry which is preliminary data.</text>
</comment>
<dbReference type="InterPro" id="IPR036412">
    <property type="entry name" value="HAD-like_sf"/>
</dbReference>
<evidence type="ECO:0000313" key="3">
    <source>
        <dbReference type="Proteomes" id="UP000234329"/>
    </source>
</evidence>
<accession>A0A2I1DP13</accession>
<dbReference type="Pfam" id="PF05050">
    <property type="entry name" value="Methyltransf_21"/>
    <property type="match status" value="1"/>
</dbReference>
<dbReference type="Proteomes" id="UP000234329">
    <property type="component" value="Unassembled WGS sequence"/>
</dbReference>
<keyword evidence="3" id="KW-1185">Reference proteome</keyword>
<dbReference type="AlphaFoldDB" id="A0A2I1DP13"/>
<dbReference type="GO" id="GO:0016197">
    <property type="term" value="P:endosomal transport"/>
    <property type="evidence" value="ECO:0007669"/>
    <property type="project" value="TreeGrafter"/>
</dbReference>
<dbReference type="SUPFAM" id="SSF53335">
    <property type="entry name" value="S-adenosyl-L-methionine-dependent methyltransferases"/>
    <property type="match status" value="1"/>
</dbReference>
<dbReference type="GO" id="GO:0005737">
    <property type="term" value="C:cytoplasm"/>
    <property type="evidence" value="ECO:0007669"/>
    <property type="project" value="GOC"/>
</dbReference>
<feature type="domain" description="Methyltransferase FkbM" evidence="1">
    <location>
        <begin position="17"/>
        <end position="182"/>
    </location>
</feature>
<gene>
    <name evidence="2" type="ORF">B1757_03515</name>
</gene>
<dbReference type="GO" id="GO:0005886">
    <property type="term" value="C:plasma membrane"/>
    <property type="evidence" value="ECO:0007669"/>
    <property type="project" value="TreeGrafter"/>
</dbReference>
<dbReference type="GO" id="GO:0006888">
    <property type="term" value="P:endoplasmic reticulum to Golgi vesicle-mediated transport"/>
    <property type="evidence" value="ECO:0007669"/>
    <property type="project" value="TreeGrafter"/>
</dbReference>
<organism evidence="2 3">
    <name type="scientific">Acidithiobacillus marinus</name>
    <dbReference type="NCBI Taxonomy" id="187490"/>
    <lineage>
        <taxon>Bacteria</taxon>
        <taxon>Pseudomonadati</taxon>
        <taxon>Pseudomonadota</taxon>
        <taxon>Acidithiobacillia</taxon>
        <taxon>Acidithiobacillales</taxon>
        <taxon>Acidithiobacillaceae</taxon>
        <taxon>Acidithiobacillus</taxon>
    </lineage>
</organism>
<dbReference type="PANTHER" id="PTHR34009">
    <property type="entry name" value="PROTEIN STAR"/>
    <property type="match status" value="1"/>
</dbReference>
<dbReference type="PANTHER" id="PTHR34009:SF2">
    <property type="entry name" value="PROTEIN STAR"/>
    <property type="match status" value="1"/>
</dbReference>
<name>A0A2I1DP13_9PROT</name>
<reference evidence="2 3" key="1">
    <citation type="submission" date="2017-03" db="EMBL/GenBank/DDBJ databases">
        <title>Draft genime sequence of the acidophilic sulfur-oxidizing bacterium Acidithiobacillus sp. SH, isolated from seawater.</title>
        <authorList>
            <person name="Sharmin S."/>
            <person name="Tokuhisa M."/>
            <person name="Kanao T."/>
            <person name="Kamimura K."/>
        </authorList>
    </citation>
    <scope>NUCLEOTIDE SEQUENCE [LARGE SCALE GENOMIC DNA]</scope>
    <source>
        <strain evidence="2 3">SH</strain>
    </source>
</reference>
<dbReference type="SUPFAM" id="SSF56784">
    <property type="entry name" value="HAD-like"/>
    <property type="match status" value="1"/>
</dbReference>
<dbReference type="InterPro" id="IPR006342">
    <property type="entry name" value="FkbM_mtfrase"/>
</dbReference>
<protein>
    <recommendedName>
        <fullName evidence="1">Methyltransferase FkbM domain-containing protein</fullName>
    </recommendedName>
</protein>
<dbReference type="InParanoid" id="A0A2I1DP13"/>
<evidence type="ECO:0000259" key="1">
    <source>
        <dbReference type="Pfam" id="PF05050"/>
    </source>
</evidence>
<evidence type="ECO:0000313" key="2">
    <source>
        <dbReference type="EMBL" id="PKY11617.1"/>
    </source>
</evidence>
<dbReference type="Gene3D" id="3.40.50.1000">
    <property type="entry name" value="HAD superfamily/HAD-like"/>
    <property type="match status" value="1"/>
</dbReference>
<dbReference type="InterPro" id="IPR023214">
    <property type="entry name" value="HAD_sf"/>
</dbReference>
<dbReference type="InterPro" id="IPR029063">
    <property type="entry name" value="SAM-dependent_MTases_sf"/>
</dbReference>
<dbReference type="Gene3D" id="3.40.50.150">
    <property type="entry name" value="Vaccinia Virus protein VP39"/>
    <property type="match status" value="1"/>
</dbReference>
<dbReference type="InterPro" id="IPR053202">
    <property type="entry name" value="EGF_Rcpt_Signaling_Reg"/>
</dbReference>
<sequence>MMSKGQLPDLNTCVVVEVGANHAFAGSNSYLLSKKLGFRSILIEANPSLIEELVRARPLDQVIHAAIVDGDEKEVDICVASSHELSSLSPEFVSTWHDGIMGGGEMVCVPAMRLNECLALHVGEDKHIVYLSIDVEGKDLSIIKTLDFLRWKPLLVQLEPSEHYAPGESDRMIDFMSLNGYTLLARTDVNLLFACADIGLFSTSDNVAITPAYKTDLSSQEPILMPSSQQVDVAETKKTFEVAADNVKLCITEVSRYIKPVGQDPLANWILDAAFVELAASSASSKNAITLDIFDTALTRIKHESPVDAFAEVESCLIQTVGKAAKGFALARETAERVARENQHHLTKAEDVTFEQIYAELPQLLPDIEDWSLVMQTELAVERSTLRAVPDVLELTRRLKEQGTPYAFVSDMYLSRTFLEEVLSENGYADWTCVMVSNELNATKATGSIWKHVKAELGEQLLHIGDDKHADVDHPKQYGITTIHYPRARSSRRTTQRLDEATVVGSRLRRYISLRERAQGEKVASDLATRWQQLGQAFGGIVVGAFVQWLAEKVKTQHIDRLYFCARDGYLMKQAWDASGLSVGLDVETHYLYISRQALVIPAGIQSSTPDHLSRTLLDFLVSAYDNITVLQLLERCGVAQDSEVIRAAMEIYGTDLKKAIVSWKQAEELRTLLQGFSAKIYEALLPRLANCLAYLRQEGLYNTGRCAMVDMGWHGSMQASLRELLLADASKASLEGFYYGLWPAAGGNRYSAGPMQACFANDFLASEEKQAPVWYGVPFMEQLHSAAHGSTLHYALGDDQLMHPVFQASVPEEQQHRAHTQYFQGGVVSAVEQIFGADETKLPVSPHELTPAAGVAAMDALFLSPLDEEIQLLQHIGHCPDYDHATHDLILDPIIPTDADAVERVFPPCESKIAQLRLWLQPGTPDVAWVSKMAHERLGYLGERVLRQFNIKG</sequence>
<proteinExistence type="predicted"/>
<dbReference type="EMBL" id="MXAV01000009">
    <property type="protein sequence ID" value="PKY11617.1"/>
    <property type="molecule type" value="Genomic_DNA"/>
</dbReference>